<comment type="caution">
    <text evidence="15">The sequence shown here is derived from an EMBL/GenBank/DDBJ whole genome shotgun (WGS) entry which is preliminary data.</text>
</comment>
<evidence type="ECO:0000256" key="3">
    <source>
        <dbReference type="ARBA" id="ARBA00022553"/>
    </source>
</evidence>
<evidence type="ECO:0000256" key="8">
    <source>
        <dbReference type="ARBA" id="ARBA00049598"/>
    </source>
</evidence>
<dbReference type="InterPro" id="IPR051639">
    <property type="entry name" value="BCD1"/>
</dbReference>
<dbReference type="PANTHER" id="PTHR13483">
    <property type="entry name" value="BOX C_D SNORNA PROTEIN 1-RELATED"/>
    <property type="match status" value="1"/>
</dbReference>
<dbReference type="Gene3D" id="3.30.60.190">
    <property type="match status" value="1"/>
</dbReference>
<evidence type="ECO:0000256" key="11">
    <source>
        <dbReference type="ARBA" id="ARBA00068630"/>
    </source>
</evidence>
<proteinExistence type="inferred from homology"/>
<dbReference type="Pfam" id="PF04438">
    <property type="entry name" value="zf-HIT"/>
    <property type="match status" value="1"/>
</dbReference>
<keyword evidence="4" id="KW-0479">Metal-binding</keyword>
<dbReference type="AlphaFoldDB" id="A0ABD3RUU7"/>
<keyword evidence="16" id="KW-1185">Reference proteome</keyword>
<dbReference type="InterPro" id="IPR007529">
    <property type="entry name" value="Znf_HIT"/>
</dbReference>
<keyword evidence="1" id="KW-1017">Isopeptide bond</keyword>
<evidence type="ECO:0000256" key="10">
    <source>
        <dbReference type="ARBA" id="ARBA00061949"/>
    </source>
</evidence>
<feature type="domain" description="HIT-type" evidence="14">
    <location>
        <begin position="20"/>
        <end position="54"/>
    </location>
</feature>
<comment type="similarity">
    <text evidence="9">Belongs to the BCD1 family.</text>
</comment>
<evidence type="ECO:0000259" key="14">
    <source>
        <dbReference type="PROSITE" id="PS51083"/>
    </source>
</evidence>
<protein>
    <recommendedName>
        <fullName evidence="11">Box C/D snoRNA protein 1</fullName>
    </recommendedName>
    <alternativeName>
        <fullName evidence="12">Zinc finger HIT domain-containing protein 6</fullName>
    </alternativeName>
</protein>
<keyword evidence="5 13" id="KW-0863">Zinc-finger</keyword>
<evidence type="ECO:0000256" key="13">
    <source>
        <dbReference type="PROSITE-ProRule" id="PRU00453"/>
    </source>
</evidence>
<dbReference type="Proteomes" id="UP001634393">
    <property type="component" value="Unassembled WGS sequence"/>
</dbReference>
<evidence type="ECO:0000313" key="15">
    <source>
        <dbReference type="EMBL" id="KAL3815040.1"/>
    </source>
</evidence>
<dbReference type="GO" id="GO:0008270">
    <property type="term" value="F:zinc ion binding"/>
    <property type="evidence" value="ECO:0007669"/>
    <property type="project" value="UniProtKB-UniRule"/>
</dbReference>
<keyword evidence="6" id="KW-0862">Zinc</keyword>
<evidence type="ECO:0000313" key="16">
    <source>
        <dbReference type="Proteomes" id="UP001634393"/>
    </source>
</evidence>
<dbReference type="InterPro" id="IPR057721">
    <property type="entry name" value="BCD1_alpha/beta"/>
</dbReference>
<dbReference type="CDD" id="cd23023">
    <property type="entry name" value="zf-HIT_BCD1"/>
    <property type="match status" value="1"/>
</dbReference>
<dbReference type="PANTHER" id="PTHR13483:SF3">
    <property type="entry name" value="BOX C_D SNORNA PROTEIN 1"/>
    <property type="match status" value="1"/>
</dbReference>
<reference evidence="15 16" key="1">
    <citation type="submission" date="2024-12" db="EMBL/GenBank/DDBJ databases">
        <title>The unique morphological basis and parallel evolutionary history of personate flowers in Penstemon.</title>
        <authorList>
            <person name="Depatie T.H."/>
            <person name="Wessinger C.A."/>
        </authorList>
    </citation>
    <scope>NUCLEOTIDE SEQUENCE [LARGE SCALE GENOMIC DNA]</scope>
    <source>
        <strain evidence="15">WTNN_2</strain>
        <tissue evidence="15">Leaf</tissue>
    </source>
</reference>
<evidence type="ECO:0000256" key="6">
    <source>
        <dbReference type="ARBA" id="ARBA00022833"/>
    </source>
</evidence>
<dbReference type="EMBL" id="JBJXBP010000008">
    <property type="protein sequence ID" value="KAL3815040.1"/>
    <property type="molecule type" value="Genomic_DNA"/>
</dbReference>
<accession>A0ABD3RUU7</accession>
<dbReference type="GO" id="GO:0042254">
    <property type="term" value="P:ribosome biogenesis"/>
    <property type="evidence" value="ECO:0007669"/>
    <property type="project" value="UniProtKB-KW"/>
</dbReference>
<dbReference type="Pfam" id="PF25790">
    <property type="entry name" value="BCD1"/>
    <property type="match status" value="1"/>
</dbReference>
<evidence type="ECO:0000256" key="1">
    <source>
        <dbReference type="ARBA" id="ARBA00022499"/>
    </source>
</evidence>
<evidence type="ECO:0000256" key="5">
    <source>
        <dbReference type="ARBA" id="ARBA00022771"/>
    </source>
</evidence>
<comment type="subunit">
    <text evidence="10">Interacts with FBL, SNU13, NOP58, NUFIP1, RUVBL1, RUVBL2 and TAF9. Interacts (via HIT-type zinc finger) with the RUVBL1/RUVBL2 complex in the presence of ADP.</text>
</comment>
<dbReference type="PROSITE" id="PS51083">
    <property type="entry name" value="ZF_HIT"/>
    <property type="match status" value="1"/>
</dbReference>
<dbReference type="SUPFAM" id="SSF144232">
    <property type="entry name" value="HIT/MYND zinc finger-like"/>
    <property type="match status" value="1"/>
</dbReference>
<evidence type="ECO:0000256" key="7">
    <source>
        <dbReference type="ARBA" id="ARBA00022843"/>
    </source>
</evidence>
<keyword evidence="2" id="KW-0690">Ribosome biogenesis</keyword>
<gene>
    <name evidence="15" type="ORF">ACJIZ3_016308</name>
</gene>
<name>A0ABD3RUU7_9LAMI</name>
<sequence length="417" mass="47684">MEEKPEEPSMSNTKQEPILCEECKKKPSKYKCPGCSLRTCSLPCVNAHKQRTACTGKRSLSDVVPISQFDDNLLLSDYNMLEEVKRMAESSQRMRAKLCGYTQFRLPFPLKSLRNAAASRRTKLLFHSKGMSKRETNRTYYNNKQKLISWTIEWRFHSTDVVCINHGVHENTTLSSVIEDHLKPGPWNHSLKPFCDETLDSLKFFIRKYPKGPKSPYRQLDIKAPIREQLVNIVILEYPVIHVFLPSHSCDFEIIHDKIPSNVNVKESAHQDYPSPKGVTFKEEEIKDEEFSDPLISDLTNQFNPRMEIKKEPMGSQQSPSVFKGVKRTRVVSNTDTNNATIEDNNIIGTNSCSDQLADISDIDFDFEPGLMHVFPDLMADMNSDDFFDFDGVLAENKDLEGGSFLLEEELEEGEIA</sequence>
<keyword evidence="3" id="KW-0597">Phosphoprotein</keyword>
<evidence type="ECO:0000256" key="12">
    <source>
        <dbReference type="ARBA" id="ARBA00077531"/>
    </source>
</evidence>
<evidence type="ECO:0000256" key="9">
    <source>
        <dbReference type="ARBA" id="ARBA00049654"/>
    </source>
</evidence>
<comment type="function">
    <text evidence="8">Required for box C/D snoRNAs accumulation involved in snoRNA processing, snoRNA transport to the nucleolus and ribosome biogenesis.</text>
</comment>
<evidence type="ECO:0000256" key="2">
    <source>
        <dbReference type="ARBA" id="ARBA00022517"/>
    </source>
</evidence>
<evidence type="ECO:0000256" key="4">
    <source>
        <dbReference type="ARBA" id="ARBA00022723"/>
    </source>
</evidence>
<dbReference type="FunFam" id="3.30.60.190:FF:000001">
    <property type="entry name" value="box C/D snoRNA protein 1"/>
    <property type="match status" value="1"/>
</dbReference>
<organism evidence="15 16">
    <name type="scientific">Penstemon smallii</name>
    <dbReference type="NCBI Taxonomy" id="265156"/>
    <lineage>
        <taxon>Eukaryota</taxon>
        <taxon>Viridiplantae</taxon>
        <taxon>Streptophyta</taxon>
        <taxon>Embryophyta</taxon>
        <taxon>Tracheophyta</taxon>
        <taxon>Spermatophyta</taxon>
        <taxon>Magnoliopsida</taxon>
        <taxon>eudicotyledons</taxon>
        <taxon>Gunneridae</taxon>
        <taxon>Pentapetalae</taxon>
        <taxon>asterids</taxon>
        <taxon>lamiids</taxon>
        <taxon>Lamiales</taxon>
        <taxon>Plantaginaceae</taxon>
        <taxon>Cheloneae</taxon>
        <taxon>Penstemon</taxon>
    </lineage>
</organism>
<keyword evidence="7" id="KW-0832">Ubl conjugation</keyword>